<dbReference type="InterPro" id="IPR010982">
    <property type="entry name" value="Lambda_DNA-bd_dom_sf"/>
</dbReference>
<dbReference type="SUPFAM" id="SSF47413">
    <property type="entry name" value="lambda repressor-like DNA-binding domains"/>
    <property type="match status" value="1"/>
</dbReference>
<keyword evidence="3" id="KW-1185">Reference proteome</keyword>
<dbReference type="EMBL" id="JAASRM010000001">
    <property type="protein sequence ID" value="NIK90196.1"/>
    <property type="molecule type" value="Genomic_DNA"/>
</dbReference>
<keyword evidence="2" id="KW-0238">DNA-binding</keyword>
<organism evidence="2 3">
    <name type="scientific">Rhizomicrobium palustre</name>
    <dbReference type="NCBI Taxonomy" id="189966"/>
    <lineage>
        <taxon>Bacteria</taxon>
        <taxon>Pseudomonadati</taxon>
        <taxon>Pseudomonadota</taxon>
        <taxon>Alphaproteobacteria</taxon>
        <taxon>Micropepsales</taxon>
        <taxon>Micropepsaceae</taxon>
        <taxon>Rhizomicrobium</taxon>
    </lineage>
</organism>
<dbReference type="Proteomes" id="UP000570514">
    <property type="component" value="Unassembled WGS sequence"/>
</dbReference>
<sequence length="114" mass="12468">MARKSKTSSDVVVFGSGNVFADLGLADAEERQTKLRLVFAINQILESLQLTQAAAAEMLKVNQPKISALQNYKLEGFSVERLMTFLTALDRDVEIAIKKKPSSRASGKIRVIAA</sequence>
<dbReference type="Gene3D" id="1.10.260.40">
    <property type="entry name" value="lambda repressor-like DNA-binding domains"/>
    <property type="match status" value="1"/>
</dbReference>
<proteinExistence type="predicted"/>
<reference evidence="2 3" key="1">
    <citation type="submission" date="2020-03" db="EMBL/GenBank/DDBJ databases">
        <title>Genomic Encyclopedia of Type Strains, Phase IV (KMG-IV): sequencing the most valuable type-strain genomes for metagenomic binning, comparative biology and taxonomic classification.</title>
        <authorList>
            <person name="Goeker M."/>
        </authorList>
    </citation>
    <scope>NUCLEOTIDE SEQUENCE [LARGE SCALE GENOMIC DNA]</scope>
    <source>
        <strain evidence="2 3">DSM 19867</strain>
    </source>
</reference>
<dbReference type="GO" id="GO:0003677">
    <property type="term" value="F:DNA binding"/>
    <property type="evidence" value="ECO:0007669"/>
    <property type="project" value="UniProtKB-KW"/>
</dbReference>
<accession>A0A846N391</accession>
<dbReference type="InterPro" id="IPR039554">
    <property type="entry name" value="HigA2-like_HTH"/>
</dbReference>
<evidence type="ECO:0000313" key="3">
    <source>
        <dbReference type="Proteomes" id="UP000570514"/>
    </source>
</evidence>
<evidence type="ECO:0000259" key="1">
    <source>
        <dbReference type="Pfam" id="PF13744"/>
    </source>
</evidence>
<evidence type="ECO:0000313" key="2">
    <source>
        <dbReference type="EMBL" id="NIK90196.1"/>
    </source>
</evidence>
<dbReference type="AlphaFoldDB" id="A0A846N391"/>
<comment type="caution">
    <text evidence="2">The sequence shown here is derived from an EMBL/GenBank/DDBJ whole genome shotgun (WGS) entry which is preliminary data.</text>
</comment>
<feature type="domain" description="HigA2-like helix-turn-helix" evidence="1">
    <location>
        <begin position="19"/>
        <end position="98"/>
    </location>
</feature>
<dbReference type="RefSeq" id="WP_167084550.1">
    <property type="nucleotide sequence ID" value="NZ_BAAADC010000001.1"/>
</dbReference>
<protein>
    <submittedName>
        <fullName evidence="2">Putative XRE-type DNA-binding protein</fullName>
    </submittedName>
</protein>
<gene>
    <name evidence="2" type="ORF">FHS83_003514</name>
</gene>
<name>A0A846N391_9PROT</name>
<dbReference type="Pfam" id="PF13744">
    <property type="entry name" value="HTH_37"/>
    <property type="match status" value="1"/>
</dbReference>